<dbReference type="AlphaFoldDB" id="A0A5C1Q4R8"/>
<protein>
    <submittedName>
        <fullName evidence="2 3">SAM-dependent methyltransferase</fullName>
    </submittedName>
</protein>
<dbReference type="EMBL" id="CP035710">
    <property type="protein sequence ID" value="QEN03035.1"/>
    <property type="molecule type" value="Genomic_DNA"/>
</dbReference>
<dbReference type="OrthoDB" id="108476at2"/>
<organism evidence="3 4">
    <name type="scientific">Sphaerotilus sulfidivorans</name>
    <dbReference type="NCBI Taxonomy" id="639200"/>
    <lineage>
        <taxon>Bacteria</taxon>
        <taxon>Pseudomonadati</taxon>
        <taxon>Pseudomonadota</taxon>
        <taxon>Betaproteobacteria</taxon>
        <taxon>Burkholderiales</taxon>
        <taxon>Sphaerotilaceae</taxon>
        <taxon>Sphaerotilus</taxon>
    </lineage>
</organism>
<keyword evidence="3" id="KW-0614">Plasmid</keyword>
<dbReference type="Gene3D" id="3.40.50.150">
    <property type="entry name" value="Vaccinia Virus protein VP39"/>
    <property type="match status" value="1"/>
</dbReference>
<dbReference type="KEGG" id="snn:EWH46_19500"/>
<dbReference type="SUPFAM" id="SSF53335">
    <property type="entry name" value="S-adenosyl-L-methionine-dependent methyltransferases"/>
    <property type="match status" value="1"/>
</dbReference>
<dbReference type="GO" id="GO:0032259">
    <property type="term" value="P:methylation"/>
    <property type="evidence" value="ECO:0007669"/>
    <property type="project" value="UniProtKB-KW"/>
</dbReference>
<evidence type="ECO:0000313" key="5">
    <source>
        <dbReference type="Proteomes" id="UP001549111"/>
    </source>
</evidence>
<evidence type="ECO:0000313" key="4">
    <source>
        <dbReference type="Proteomes" id="UP000323522"/>
    </source>
</evidence>
<dbReference type="EMBL" id="JBEPLS010000007">
    <property type="protein sequence ID" value="MET3604382.1"/>
    <property type="molecule type" value="Genomic_DNA"/>
</dbReference>
<dbReference type="PANTHER" id="PTHR43591:SF24">
    <property type="entry name" value="2-METHOXY-6-POLYPRENYL-1,4-BENZOQUINOL METHYLASE, MITOCHONDRIAL"/>
    <property type="match status" value="1"/>
</dbReference>
<dbReference type="Proteomes" id="UP001549111">
    <property type="component" value="Unassembled WGS sequence"/>
</dbReference>
<geneLocation type="plasmid" evidence="3">
    <name>pSna507_unt10</name>
</geneLocation>
<keyword evidence="3" id="KW-0489">Methyltransferase</keyword>
<dbReference type="InterPro" id="IPR029063">
    <property type="entry name" value="SAM-dependent_MTases_sf"/>
</dbReference>
<reference evidence="2 5" key="2">
    <citation type="submission" date="2024-06" db="EMBL/GenBank/DDBJ databases">
        <title>Genomic Encyclopedia of Type Strains, Phase IV (KMG-IV): sequencing the most valuable type-strain genomes for metagenomic binning, comparative biology and taxonomic classification.</title>
        <authorList>
            <person name="Goeker M."/>
        </authorList>
    </citation>
    <scope>NUCLEOTIDE SEQUENCE [LARGE SCALE GENOMIC DNA]</scope>
    <source>
        <strain evidence="2 5">D-501</strain>
    </source>
</reference>
<dbReference type="Pfam" id="PF08241">
    <property type="entry name" value="Methyltransf_11"/>
    <property type="match status" value="1"/>
</dbReference>
<dbReference type="Proteomes" id="UP000323522">
    <property type="component" value="Plasmid pSna507_unt10"/>
</dbReference>
<dbReference type="InterPro" id="IPR013216">
    <property type="entry name" value="Methyltransf_11"/>
</dbReference>
<dbReference type="GO" id="GO:0008757">
    <property type="term" value="F:S-adenosylmethionine-dependent methyltransferase activity"/>
    <property type="evidence" value="ECO:0007669"/>
    <property type="project" value="InterPro"/>
</dbReference>
<gene>
    <name evidence="2" type="ORF">ABIC99_002198</name>
    <name evidence="3" type="ORF">EWH46_19500</name>
</gene>
<evidence type="ECO:0000313" key="3">
    <source>
        <dbReference type="EMBL" id="QEN03035.1"/>
    </source>
</evidence>
<name>A0A5C1Q4R8_9BURK</name>
<keyword evidence="5" id="KW-1185">Reference proteome</keyword>
<accession>A0A5C1Q4R8</accession>
<keyword evidence="3" id="KW-0808">Transferase</keyword>
<evidence type="ECO:0000313" key="2">
    <source>
        <dbReference type="EMBL" id="MET3604382.1"/>
    </source>
</evidence>
<dbReference type="CDD" id="cd02440">
    <property type="entry name" value="AdoMet_MTases"/>
    <property type="match status" value="1"/>
</dbReference>
<proteinExistence type="predicted"/>
<evidence type="ECO:0000259" key="1">
    <source>
        <dbReference type="Pfam" id="PF08241"/>
    </source>
</evidence>
<reference evidence="3 4" key="1">
    <citation type="submission" date="2019-02" db="EMBL/GenBank/DDBJ databases">
        <title>Complete Genome Sequence and Methylome Analysis of Sphaerotilus natans subsp. sulfidivorans D-507.</title>
        <authorList>
            <person name="Fomenkov A."/>
            <person name="Gridneva E."/>
            <person name="Smolyakov D."/>
            <person name="Dubinina G."/>
            <person name="Vincze T."/>
            <person name="Grabovich M."/>
            <person name="Roberts R.J."/>
        </authorList>
    </citation>
    <scope>NUCLEOTIDE SEQUENCE [LARGE SCALE GENOMIC DNA]</scope>
    <source>
        <strain evidence="3 4">D-507</strain>
        <plasmid evidence="4">psna507_unt10</plasmid>
        <plasmid evidence="3">pSna507_unt10</plasmid>
    </source>
</reference>
<dbReference type="RefSeq" id="WP_149505654.1">
    <property type="nucleotide sequence ID" value="NZ_CP035710.1"/>
</dbReference>
<geneLocation type="plasmid" evidence="4">
    <name>psna507_unt10</name>
</geneLocation>
<sequence>MSISTASPNFSKISRSSLGTQAPLIADELDLIDSLFDLSGRELLEVGCGAARLARALLERHPDSRLTGLEVDARQHERNLQRPHPRLRLLLAGAEAMPLPDACFDGVLMLKSLHHVPPAVMDRALDEIARVLRPGGWLHVSEPVYDGALNEIVRLFNDEREVRIAAQQALDRALARPDSLWRAGEQRHFEMPVHFADFAAFERRMLHPSFADHHVDAALTERVRVAYAPHQRADGANFTRPMHLRVLWRR</sequence>
<feature type="domain" description="Methyltransferase type 11" evidence="1">
    <location>
        <begin position="44"/>
        <end position="139"/>
    </location>
</feature>
<dbReference type="PANTHER" id="PTHR43591">
    <property type="entry name" value="METHYLTRANSFERASE"/>
    <property type="match status" value="1"/>
</dbReference>